<reference evidence="2" key="1">
    <citation type="submission" date="2016-05" db="EMBL/GenBank/DDBJ databases">
        <title>Comparative genomics of biotechnologically important yeasts.</title>
        <authorList>
            <consortium name="DOE Joint Genome Institute"/>
            <person name="Riley R."/>
            <person name="Haridas S."/>
            <person name="Wolfe K.H."/>
            <person name="Lopes M.R."/>
            <person name="Hittinger C.T."/>
            <person name="Goker M."/>
            <person name="Salamov A."/>
            <person name="Wisecaver J."/>
            <person name="Long T.M."/>
            <person name="Aerts A.L."/>
            <person name="Barry K."/>
            <person name="Choi C."/>
            <person name="Clum A."/>
            <person name="Coughlan A.Y."/>
            <person name="Deshpande S."/>
            <person name="Douglass A.P."/>
            <person name="Hanson S.J."/>
            <person name="Klenk H.-P."/>
            <person name="Labutti K."/>
            <person name="Lapidus A."/>
            <person name="Lindquist E."/>
            <person name="Lipzen A."/>
            <person name="Meier-Kolthoff J.P."/>
            <person name="Ohm R.A."/>
            <person name="Otillar R.P."/>
            <person name="Pangilinan J."/>
            <person name="Peng Y."/>
            <person name="Rokas A."/>
            <person name="Rosa C.A."/>
            <person name="Scheuner C."/>
            <person name="Sibirny A.A."/>
            <person name="Slot J.C."/>
            <person name="Stielow J.B."/>
            <person name="Sun H."/>
            <person name="Kurtzman C.P."/>
            <person name="Blackwell M."/>
            <person name="Grigoriev I.V."/>
            <person name="Jeffries T.W."/>
        </authorList>
    </citation>
    <scope>NUCLEOTIDE SEQUENCE [LARGE SCALE GENOMIC DNA]</scope>
    <source>
        <strain evidence="2">NRRL Y-2460</strain>
    </source>
</reference>
<accession>A0A1E4TW80</accession>
<dbReference type="Proteomes" id="UP000094236">
    <property type="component" value="Unassembled WGS sequence"/>
</dbReference>
<sequence>MESEGYTLEESAFISIVNKRVTPAFGEPFQLNLGVPKFFNSNQGGKNKIAITCFISRKGSNDELGAYIYSIIDSRTLKVYQTILNNSSEDLLDLTKRLSLLITKKYKVPSYVSISGDIGVEESMIYIKEVLKNIDESSQAPQEQEIS</sequence>
<dbReference type="Pfam" id="PF10448">
    <property type="entry name" value="POC3_POC4"/>
    <property type="match status" value="1"/>
</dbReference>
<proteinExistence type="predicted"/>
<name>A0A1E4TW80_PACTA</name>
<organism evidence="1 2">
    <name type="scientific">Pachysolen tannophilus NRRL Y-2460</name>
    <dbReference type="NCBI Taxonomy" id="669874"/>
    <lineage>
        <taxon>Eukaryota</taxon>
        <taxon>Fungi</taxon>
        <taxon>Dikarya</taxon>
        <taxon>Ascomycota</taxon>
        <taxon>Saccharomycotina</taxon>
        <taxon>Pichiomycetes</taxon>
        <taxon>Pachysolenaceae</taxon>
        <taxon>Pachysolen</taxon>
    </lineage>
</organism>
<evidence type="ECO:0000313" key="2">
    <source>
        <dbReference type="Proteomes" id="UP000094236"/>
    </source>
</evidence>
<dbReference type="AlphaFoldDB" id="A0A1E4TW80"/>
<protein>
    <recommendedName>
        <fullName evidence="3">Proteasome assembly chaperone 3</fullName>
    </recommendedName>
</protein>
<keyword evidence="2" id="KW-1185">Reference proteome</keyword>
<gene>
    <name evidence="1" type="ORF">PACTADRAFT_33117</name>
</gene>
<dbReference type="OrthoDB" id="3987408at2759"/>
<dbReference type="InterPro" id="IPR018854">
    <property type="entry name" value="Psome_chaperone_3/4"/>
</dbReference>
<evidence type="ECO:0008006" key="3">
    <source>
        <dbReference type="Google" id="ProtNLM"/>
    </source>
</evidence>
<dbReference type="EMBL" id="KV454013">
    <property type="protein sequence ID" value="ODV95918.1"/>
    <property type="molecule type" value="Genomic_DNA"/>
</dbReference>
<dbReference type="Gene3D" id="3.30.230.100">
    <property type="match status" value="1"/>
</dbReference>
<evidence type="ECO:0000313" key="1">
    <source>
        <dbReference type="EMBL" id="ODV95918.1"/>
    </source>
</evidence>